<keyword evidence="7" id="KW-0411">Iron-sulfur</keyword>
<evidence type="ECO:0000256" key="5">
    <source>
        <dbReference type="ARBA" id="ARBA00022982"/>
    </source>
</evidence>
<dbReference type="InterPro" id="IPR003741">
    <property type="entry name" value="LUD_dom"/>
</dbReference>
<accession>A0ABS2TEA0</accession>
<dbReference type="InterPro" id="IPR009051">
    <property type="entry name" value="Helical_ferredxn"/>
</dbReference>
<dbReference type="SUPFAM" id="SSF100950">
    <property type="entry name" value="NagB/RpiA/CoA transferase-like"/>
    <property type="match status" value="1"/>
</dbReference>
<dbReference type="Pfam" id="PF02589">
    <property type="entry name" value="LUD_dom"/>
    <property type="match status" value="1"/>
</dbReference>
<dbReference type="Gene3D" id="3.40.50.10420">
    <property type="entry name" value="NagB/RpiA/CoA transferase-like"/>
    <property type="match status" value="1"/>
</dbReference>
<name>A0ABS2TEA0_9ACTO</name>
<reference evidence="11" key="1">
    <citation type="submission" date="2021-02" db="EMBL/GenBank/DDBJ databases">
        <title>Leucobacter sp. CX169.</title>
        <authorList>
            <person name="Cheng Y."/>
        </authorList>
    </citation>
    <scope>NUCLEOTIDE SEQUENCE [LARGE SCALE GENOMIC DNA]</scope>
    <source>
        <strain evidence="11">JY899</strain>
    </source>
</reference>
<dbReference type="Pfam" id="PF13183">
    <property type="entry name" value="Fer4_8"/>
    <property type="match status" value="1"/>
</dbReference>
<dbReference type="RefSeq" id="WP_182175068.1">
    <property type="nucleotide sequence ID" value="NZ_CP059676.1"/>
</dbReference>
<evidence type="ECO:0000256" key="8">
    <source>
        <dbReference type="SAM" id="MobiDB-lite"/>
    </source>
</evidence>
<keyword evidence="4" id="KW-0677">Repeat</keyword>
<evidence type="ECO:0000256" key="1">
    <source>
        <dbReference type="ARBA" id="ARBA00022448"/>
    </source>
</evidence>
<dbReference type="InterPro" id="IPR037171">
    <property type="entry name" value="NagB/RpiA_transferase-like"/>
</dbReference>
<dbReference type="NCBIfam" id="TIGR00273">
    <property type="entry name" value="LutB/LldF family L-lactate oxidation iron-sulfur protein"/>
    <property type="match status" value="1"/>
</dbReference>
<comment type="caution">
    <text evidence="10">The sequence shown here is derived from an EMBL/GenBank/DDBJ whole genome shotgun (WGS) entry which is preliminary data.</text>
</comment>
<dbReference type="PANTHER" id="PTHR47153:SF2">
    <property type="entry name" value="LACTATE UTILIZATION PROTEIN B"/>
    <property type="match status" value="1"/>
</dbReference>
<organism evidence="10 11">
    <name type="scientific">Flaviflexus equikiangi</name>
    <dbReference type="NCBI Taxonomy" id="2758573"/>
    <lineage>
        <taxon>Bacteria</taxon>
        <taxon>Bacillati</taxon>
        <taxon>Actinomycetota</taxon>
        <taxon>Actinomycetes</taxon>
        <taxon>Actinomycetales</taxon>
        <taxon>Actinomycetaceae</taxon>
        <taxon>Flaviflexus</taxon>
    </lineage>
</organism>
<evidence type="ECO:0000256" key="7">
    <source>
        <dbReference type="ARBA" id="ARBA00023014"/>
    </source>
</evidence>
<keyword evidence="11" id="KW-1185">Reference proteome</keyword>
<dbReference type="InterPro" id="IPR017896">
    <property type="entry name" value="4Fe4S_Fe-S-bd"/>
</dbReference>
<dbReference type="SUPFAM" id="SSF54862">
    <property type="entry name" value="4Fe-4S ferredoxins"/>
    <property type="match status" value="1"/>
</dbReference>
<keyword evidence="2" id="KW-0004">4Fe-4S</keyword>
<evidence type="ECO:0000256" key="6">
    <source>
        <dbReference type="ARBA" id="ARBA00023004"/>
    </source>
</evidence>
<keyword evidence="6" id="KW-0408">Iron</keyword>
<dbReference type="InterPro" id="IPR004452">
    <property type="entry name" value="LutB/LldF"/>
</dbReference>
<evidence type="ECO:0000313" key="10">
    <source>
        <dbReference type="EMBL" id="MBM9432985.1"/>
    </source>
</evidence>
<dbReference type="PANTHER" id="PTHR47153">
    <property type="entry name" value="LACTATE UTILIZATION PROTEIN B"/>
    <property type="match status" value="1"/>
</dbReference>
<gene>
    <name evidence="10" type="ORF">JVW63_04630</name>
</gene>
<dbReference type="Proteomes" id="UP000705983">
    <property type="component" value="Unassembled WGS sequence"/>
</dbReference>
<feature type="region of interest" description="Disordered" evidence="8">
    <location>
        <begin position="493"/>
        <end position="518"/>
    </location>
</feature>
<evidence type="ECO:0000256" key="3">
    <source>
        <dbReference type="ARBA" id="ARBA00022723"/>
    </source>
</evidence>
<evidence type="ECO:0000256" key="4">
    <source>
        <dbReference type="ARBA" id="ARBA00022737"/>
    </source>
</evidence>
<protein>
    <submittedName>
        <fullName evidence="10">Iron-sulfur cluster-binding protein</fullName>
    </submittedName>
</protein>
<proteinExistence type="predicted"/>
<feature type="domain" description="4Fe-4S ferredoxin-type" evidence="9">
    <location>
        <begin position="340"/>
        <end position="371"/>
    </location>
</feature>
<sequence length="518" mass="57512">MLDKLKELGSSIGLNPADWSEQDIEEQKLGWYPGHPTPDDPLRWGRTFPEGARETLQNTQMRRNLGYATGKIRTKRNTRVEELPDWEELREAGSLIKRNTLAHLPELLETFEQKVTERGGIVHWARDAAEANEIAYSIIAAKGVDEVVKVKSMATQEINLNSYLEERGIEAWETDLAEMIVQLSHDMPSHIVVPAIHRNRSEVKAIFEARMEGRPRFATNEPRELAMAARAHLRKKFLSAKVAISGANLGVAETGTLAVYESEGNGRMCLTLPETLITVMGIEKIVPSYRDIEVFSQLLPRSATGERMNPYTSFWTGVTEGDGPQEFHLILLDNGRTNVMKDEVGREALKCIRCAACMNICPVYRVSGGHAYNSVYPGPIGAILTPQLLNATDRKDPATSLPFASTLCGACYDVCPVKINIPEILVHLRHTITEANRGGLPNAWDVAMKGTSSVMSSGKKMERAGNAMKAGRLAAGRDRKIGHIPLPVAKEWTGTRDVPAPPATSFRTWWNDEHEETK</sequence>
<keyword evidence="1" id="KW-0813">Transport</keyword>
<evidence type="ECO:0000313" key="11">
    <source>
        <dbReference type="Proteomes" id="UP000705983"/>
    </source>
</evidence>
<keyword evidence="3" id="KW-0479">Metal-binding</keyword>
<dbReference type="InterPro" id="IPR017900">
    <property type="entry name" value="4Fe4S_Fe_S_CS"/>
</dbReference>
<evidence type="ECO:0000256" key="2">
    <source>
        <dbReference type="ARBA" id="ARBA00022485"/>
    </source>
</evidence>
<dbReference type="PROSITE" id="PS00198">
    <property type="entry name" value="4FE4S_FER_1"/>
    <property type="match status" value="1"/>
</dbReference>
<dbReference type="InterPro" id="IPR024185">
    <property type="entry name" value="FTHF_cligase-like_sf"/>
</dbReference>
<dbReference type="EMBL" id="JAFFJS010000002">
    <property type="protein sequence ID" value="MBM9432985.1"/>
    <property type="molecule type" value="Genomic_DNA"/>
</dbReference>
<dbReference type="Gene3D" id="1.10.1060.10">
    <property type="entry name" value="Alpha-helical ferredoxin"/>
    <property type="match status" value="1"/>
</dbReference>
<keyword evidence="5" id="KW-0249">Electron transport</keyword>
<dbReference type="PROSITE" id="PS51379">
    <property type="entry name" value="4FE4S_FER_2"/>
    <property type="match status" value="1"/>
</dbReference>
<evidence type="ECO:0000259" key="9">
    <source>
        <dbReference type="PROSITE" id="PS51379"/>
    </source>
</evidence>